<dbReference type="Pfam" id="PF02687">
    <property type="entry name" value="FtsX"/>
    <property type="match status" value="1"/>
</dbReference>
<dbReference type="GO" id="GO:0022857">
    <property type="term" value="F:transmembrane transporter activity"/>
    <property type="evidence" value="ECO:0007669"/>
    <property type="project" value="UniProtKB-ARBA"/>
</dbReference>
<evidence type="ECO:0000256" key="8">
    <source>
        <dbReference type="ARBA" id="ARBA00022989"/>
    </source>
</evidence>
<evidence type="ECO:0000256" key="9">
    <source>
        <dbReference type="ARBA" id="ARBA00023136"/>
    </source>
</evidence>
<dbReference type="SMART" id="SM00382">
    <property type="entry name" value="AAA"/>
    <property type="match status" value="1"/>
</dbReference>
<dbReference type="InterPro" id="IPR003838">
    <property type="entry name" value="ABC3_permease_C"/>
</dbReference>
<dbReference type="EMBL" id="NIBG01000022">
    <property type="protein sequence ID" value="PAB57892.1"/>
    <property type="molecule type" value="Genomic_DNA"/>
</dbReference>
<evidence type="ECO:0000256" key="4">
    <source>
        <dbReference type="ARBA" id="ARBA00022519"/>
    </source>
</evidence>
<dbReference type="AlphaFoldDB" id="A0A267MES1"/>
<evidence type="ECO:0000256" key="3">
    <source>
        <dbReference type="ARBA" id="ARBA00022475"/>
    </source>
</evidence>
<evidence type="ECO:0000256" key="10">
    <source>
        <dbReference type="ARBA" id="ARBA00038388"/>
    </source>
</evidence>
<evidence type="ECO:0000259" key="12">
    <source>
        <dbReference type="PROSITE" id="PS50893"/>
    </source>
</evidence>
<dbReference type="InterPro" id="IPR017871">
    <property type="entry name" value="ABC_transporter-like_CS"/>
</dbReference>
<sequence>MTILKINNVNKYYKISKKETFQVLKNVNLSFYKGEFVSIIGESGSGKSTLMNLIGGLDSDFHGDILFHGKSISKFKEKELDAYRKNNIGFIFQSFNLIPHLSVLDNITIAMTLSNASKEEQFSRAKELLEEVGLEDQIYKKPNQLSGGQKQRVAIARALANDPDIILADEPTGALDSKTSEQILELLQKIGKRGKLIIAVTHSSKVANFGTRIVSISDGEIIKDDIIKEKIDLKEERAHIKKGKQNLSFFSAIKLALNNMRLNTWRNILISFGASIGITSVIIMLALGSGVKSYIQGEIQGNVDPLMIEVTKPSKEEMRGPITAGNPFTTEDIKEIEGIENAREIEKSSTISMKTRIEYKDKSNDVLILETLTKSFDESSVTYGQMPKHDEIIISKNVAENLMEEGEPVKNLVGTTVKLLIVEQKDNKPVQIEEEFTISGIMETSGQGMMGNFTLTYLNYDDLNQLYRDNGVEFGPTTLYVYGTNEKYIAHIKEEIKELGYEGSREEAILEQLMVYLNIATAVLAGIAGISLIVSGIMILVVLYISVIERTKEIGVLKAIGARRKDIKRIFFSEAALVGVIAGLIGVICAIFIGNIGNGILNRQFGVKLIEVKIDYMILGLLVSTIVSVVAGLSPASKAAKLDPIQSLRHE</sequence>
<dbReference type="GO" id="GO:0016887">
    <property type="term" value="F:ATP hydrolysis activity"/>
    <property type="evidence" value="ECO:0007669"/>
    <property type="project" value="InterPro"/>
</dbReference>
<dbReference type="Pfam" id="PF12704">
    <property type="entry name" value="MacB_PCD"/>
    <property type="match status" value="1"/>
</dbReference>
<dbReference type="OrthoDB" id="2079174at2"/>
<comment type="caution">
    <text evidence="13">The sequence shown here is derived from an EMBL/GenBank/DDBJ whole genome shotgun (WGS) entry which is preliminary data.</text>
</comment>
<dbReference type="PANTHER" id="PTHR42798">
    <property type="entry name" value="LIPOPROTEIN-RELEASING SYSTEM ATP-BINDING PROTEIN LOLD"/>
    <property type="match status" value="1"/>
</dbReference>
<organism evidence="13 14">
    <name type="scientific">Anaeromicrobium sediminis</name>
    <dbReference type="NCBI Taxonomy" id="1478221"/>
    <lineage>
        <taxon>Bacteria</taxon>
        <taxon>Bacillati</taxon>
        <taxon>Bacillota</taxon>
        <taxon>Clostridia</taxon>
        <taxon>Peptostreptococcales</taxon>
        <taxon>Thermotaleaceae</taxon>
        <taxon>Anaeromicrobium</taxon>
    </lineage>
</organism>
<feature type="domain" description="ABC transporter" evidence="12">
    <location>
        <begin position="4"/>
        <end position="243"/>
    </location>
</feature>
<protein>
    <submittedName>
        <fullName evidence="13">Macrolide ABC transporter ATP-binding protein/permease</fullName>
    </submittedName>
</protein>
<evidence type="ECO:0000256" key="6">
    <source>
        <dbReference type="ARBA" id="ARBA00022741"/>
    </source>
</evidence>
<dbReference type="InterPro" id="IPR027417">
    <property type="entry name" value="P-loop_NTPase"/>
</dbReference>
<comment type="similarity">
    <text evidence="10">Belongs to the ABC transporter superfamily. Macrolide exporter (TC 3.A.1.122) family.</text>
</comment>
<feature type="transmembrane region" description="Helical" evidence="11">
    <location>
        <begin position="515"/>
        <end position="548"/>
    </location>
</feature>
<evidence type="ECO:0000313" key="13">
    <source>
        <dbReference type="EMBL" id="PAB57892.1"/>
    </source>
</evidence>
<dbReference type="InterPro" id="IPR003593">
    <property type="entry name" value="AAA+_ATPase"/>
</dbReference>
<name>A0A267MES1_9FIRM</name>
<dbReference type="GO" id="GO:0005524">
    <property type="term" value="F:ATP binding"/>
    <property type="evidence" value="ECO:0007669"/>
    <property type="project" value="UniProtKB-KW"/>
</dbReference>
<keyword evidence="4" id="KW-0997">Cell inner membrane</keyword>
<feature type="transmembrane region" description="Helical" evidence="11">
    <location>
        <begin position="569"/>
        <end position="594"/>
    </location>
</feature>
<dbReference type="GO" id="GO:0098796">
    <property type="term" value="C:membrane protein complex"/>
    <property type="evidence" value="ECO:0007669"/>
    <property type="project" value="UniProtKB-ARBA"/>
</dbReference>
<dbReference type="InterPro" id="IPR017911">
    <property type="entry name" value="MacB-like_ATP-bd"/>
</dbReference>
<accession>A0A267MES1</accession>
<dbReference type="InterPro" id="IPR025857">
    <property type="entry name" value="MacB_PCD"/>
</dbReference>
<keyword evidence="3" id="KW-1003">Cell membrane</keyword>
<dbReference type="GO" id="GO:0005886">
    <property type="term" value="C:plasma membrane"/>
    <property type="evidence" value="ECO:0007669"/>
    <property type="project" value="UniProtKB-SubCell"/>
</dbReference>
<dbReference type="Gene3D" id="3.40.50.300">
    <property type="entry name" value="P-loop containing nucleotide triphosphate hydrolases"/>
    <property type="match status" value="1"/>
</dbReference>
<dbReference type="Pfam" id="PF00005">
    <property type="entry name" value="ABC_tran"/>
    <property type="match status" value="1"/>
</dbReference>
<dbReference type="PANTHER" id="PTHR42798:SF6">
    <property type="entry name" value="CELL DIVISION ATP-BINDING PROTEIN FTSE"/>
    <property type="match status" value="1"/>
</dbReference>
<evidence type="ECO:0000256" key="1">
    <source>
        <dbReference type="ARBA" id="ARBA00004429"/>
    </source>
</evidence>
<dbReference type="InterPro" id="IPR003439">
    <property type="entry name" value="ABC_transporter-like_ATP-bd"/>
</dbReference>
<feature type="transmembrane region" description="Helical" evidence="11">
    <location>
        <begin position="614"/>
        <end position="633"/>
    </location>
</feature>
<keyword evidence="14" id="KW-1185">Reference proteome</keyword>
<dbReference type="PROSITE" id="PS00211">
    <property type="entry name" value="ABC_TRANSPORTER_1"/>
    <property type="match status" value="1"/>
</dbReference>
<evidence type="ECO:0000256" key="5">
    <source>
        <dbReference type="ARBA" id="ARBA00022692"/>
    </source>
</evidence>
<keyword evidence="5 11" id="KW-0812">Transmembrane</keyword>
<dbReference type="FunFam" id="3.40.50.300:FF:000032">
    <property type="entry name" value="Export ABC transporter ATP-binding protein"/>
    <property type="match status" value="1"/>
</dbReference>
<dbReference type="CDD" id="cd03255">
    <property type="entry name" value="ABC_MJ0796_LolCDE_FtsE"/>
    <property type="match status" value="1"/>
</dbReference>
<keyword evidence="7 13" id="KW-0067">ATP-binding</keyword>
<evidence type="ECO:0000256" key="2">
    <source>
        <dbReference type="ARBA" id="ARBA00022448"/>
    </source>
</evidence>
<evidence type="ECO:0000256" key="11">
    <source>
        <dbReference type="SAM" id="Phobius"/>
    </source>
</evidence>
<feature type="transmembrane region" description="Helical" evidence="11">
    <location>
        <begin position="268"/>
        <end position="287"/>
    </location>
</feature>
<keyword evidence="9 11" id="KW-0472">Membrane</keyword>
<keyword evidence="8 11" id="KW-1133">Transmembrane helix</keyword>
<comment type="subcellular location">
    <subcellularLocation>
        <location evidence="1">Cell inner membrane</location>
        <topology evidence="1">Multi-pass membrane protein</topology>
    </subcellularLocation>
</comment>
<evidence type="ECO:0000313" key="14">
    <source>
        <dbReference type="Proteomes" id="UP000216024"/>
    </source>
</evidence>
<dbReference type="SUPFAM" id="SSF52540">
    <property type="entry name" value="P-loop containing nucleoside triphosphate hydrolases"/>
    <property type="match status" value="1"/>
</dbReference>
<proteinExistence type="inferred from homology"/>
<dbReference type="Proteomes" id="UP000216024">
    <property type="component" value="Unassembled WGS sequence"/>
</dbReference>
<evidence type="ECO:0000256" key="7">
    <source>
        <dbReference type="ARBA" id="ARBA00022840"/>
    </source>
</evidence>
<keyword evidence="2" id="KW-0813">Transport</keyword>
<keyword evidence="6" id="KW-0547">Nucleotide-binding</keyword>
<gene>
    <name evidence="13" type="ORF">CCE28_17835</name>
</gene>
<dbReference type="PROSITE" id="PS50893">
    <property type="entry name" value="ABC_TRANSPORTER_2"/>
    <property type="match status" value="1"/>
</dbReference>
<reference evidence="13 14" key="1">
    <citation type="submission" date="2017-06" db="EMBL/GenBank/DDBJ databases">
        <title>Draft genome sequence of anaerobic fermentative bacterium Anaeromicrobium sediminis DY2726D isolated from West Pacific Ocean sediments.</title>
        <authorList>
            <person name="Zeng X."/>
        </authorList>
    </citation>
    <scope>NUCLEOTIDE SEQUENCE [LARGE SCALE GENOMIC DNA]</scope>
    <source>
        <strain evidence="13 14">DY2726D</strain>
    </source>
</reference>